<comment type="subcellular location">
    <subcellularLocation>
        <location evidence="1">Cell membrane</location>
        <topology evidence="1">Multi-pass membrane protein</topology>
    </subcellularLocation>
</comment>
<evidence type="ECO:0000256" key="6">
    <source>
        <dbReference type="ARBA" id="ARBA00022989"/>
    </source>
</evidence>
<comment type="caution">
    <text evidence="13">The sequence shown here is derived from an EMBL/GenBank/DDBJ whole genome shotgun (WGS) entry which is preliminary data.</text>
</comment>
<dbReference type="Gene3D" id="1.20.1730.10">
    <property type="entry name" value="Sodium/glucose cotransporter"/>
    <property type="match status" value="1"/>
</dbReference>
<evidence type="ECO:0000313" key="14">
    <source>
        <dbReference type="Proteomes" id="UP001217089"/>
    </source>
</evidence>
<evidence type="ECO:0000256" key="11">
    <source>
        <dbReference type="RuleBase" id="RU362091"/>
    </source>
</evidence>
<dbReference type="PANTHER" id="PTHR42985">
    <property type="entry name" value="SODIUM-COUPLED MONOCARBOXYLATE TRANSPORTER"/>
    <property type="match status" value="1"/>
</dbReference>
<organism evidence="13 14">
    <name type="scientific">Tegillarca granosa</name>
    <name type="common">Malaysian cockle</name>
    <name type="synonym">Anadara granosa</name>
    <dbReference type="NCBI Taxonomy" id="220873"/>
    <lineage>
        <taxon>Eukaryota</taxon>
        <taxon>Metazoa</taxon>
        <taxon>Spiralia</taxon>
        <taxon>Lophotrochozoa</taxon>
        <taxon>Mollusca</taxon>
        <taxon>Bivalvia</taxon>
        <taxon>Autobranchia</taxon>
        <taxon>Pteriomorphia</taxon>
        <taxon>Arcoida</taxon>
        <taxon>Arcoidea</taxon>
        <taxon>Arcidae</taxon>
        <taxon>Tegillarca</taxon>
    </lineage>
</organism>
<keyword evidence="10" id="KW-0739">Sodium transport</keyword>
<evidence type="ECO:0000256" key="7">
    <source>
        <dbReference type="ARBA" id="ARBA00023053"/>
    </source>
</evidence>
<dbReference type="PROSITE" id="PS50283">
    <property type="entry name" value="NA_SOLUT_SYMP_3"/>
    <property type="match status" value="1"/>
</dbReference>
<dbReference type="InterPro" id="IPR001734">
    <property type="entry name" value="Na/solute_symporter"/>
</dbReference>
<dbReference type="InterPro" id="IPR051163">
    <property type="entry name" value="Sodium:Solute_Symporter_SSF"/>
</dbReference>
<dbReference type="PANTHER" id="PTHR42985:SF40">
    <property type="entry name" value="LD47995P-RELATED"/>
    <property type="match status" value="1"/>
</dbReference>
<name>A0ABQ9F646_TEGGR</name>
<reference evidence="13 14" key="1">
    <citation type="submission" date="2022-12" db="EMBL/GenBank/DDBJ databases">
        <title>Chromosome-level genome of Tegillarca granosa.</title>
        <authorList>
            <person name="Kim J."/>
        </authorList>
    </citation>
    <scope>NUCLEOTIDE SEQUENCE [LARGE SCALE GENOMIC DNA]</scope>
    <source>
        <strain evidence="13">Teg-2019</strain>
        <tissue evidence="13">Adductor muscle</tissue>
    </source>
</reference>
<evidence type="ECO:0000256" key="12">
    <source>
        <dbReference type="SAM" id="Phobius"/>
    </source>
</evidence>
<evidence type="ECO:0000256" key="10">
    <source>
        <dbReference type="ARBA" id="ARBA00023201"/>
    </source>
</evidence>
<evidence type="ECO:0000256" key="4">
    <source>
        <dbReference type="ARBA" id="ARBA00022475"/>
    </source>
</evidence>
<dbReference type="Proteomes" id="UP001217089">
    <property type="component" value="Unassembled WGS sequence"/>
</dbReference>
<keyword evidence="14" id="KW-1185">Reference proteome</keyword>
<evidence type="ECO:0000256" key="3">
    <source>
        <dbReference type="ARBA" id="ARBA00022448"/>
    </source>
</evidence>
<dbReference type="Pfam" id="PF00474">
    <property type="entry name" value="SSF"/>
    <property type="match status" value="1"/>
</dbReference>
<evidence type="ECO:0000256" key="5">
    <source>
        <dbReference type="ARBA" id="ARBA00022692"/>
    </source>
</evidence>
<comment type="similarity">
    <text evidence="2 11">Belongs to the sodium:solute symporter (SSF) (TC 2.A.21) family.</text>
</comment>
<sequence length="126" mass="13828">MKVIPIAISILVSFQSAILIIGTPAEMYTVDSMFFINTFGSMLGCILTSILFVPLFYNLKTVSVYEYVELRFKSRAARVISSSISILSTVSMINIINHGGLKAVVWVDAFQGFIMLAGILAIIIQV</sequence>
<keyword evidence="9 12" id="KW-0472">Membrane</keyword>
<dbReference type="InterPro" id="IPR038377">
    <property type="entry name" value="Na/Glc_symporter_sf"/>
</dbReference>
<evidence type="ECO:0000256" key="2">
    <source>
        <dbReference type="ARBA" id="ARBA00006434"/>
    </source>
</evidence>
<keyword evidence="4" id="KW-1003">Cell membrane</keyword>
<feature type="transmembrane region" description="Helical" evidence="12">
    <location>
        <begin position="35"/>
        <end position="57"/>
    </location>
</feature>
<dbReference type="EMBL" id="JARBDR010000496">
    <property type="protein sequence ID" value="KAJ8311681.1"/>
    <property type="molecule type" value="Genomic_DNA"/>
</dbReference>
<feature type="transmembrane region" description="Helical" evidence="12">
    <location>
        <begin position="103"/>
        <end position="124"/>
    </location>
</feature>
<keyword evidence="8" id="KW-0406">Ion transport</keyword>
<accession>A0ABQ9F646</accession>
<evidence type="ECO:0000313" key="13">
    <source>
        <dbReference type="EMBL" id="KAJ8311681.1"/>
    </source>
</evidence>
<protein>
    <recommendedName>
        <fullName evidence="15">Sodium-dependent multivitamin transporter</fullName>
    </recommendedName>
</protein>
<proteinExistence type="inferred from homology"/>
<evidence type="ECO:0000256" key="9">
    <source>
        <dbReference type="ARBA" id="ARBA00023136"/>
    </source>
</evidence>
<feature type="transmembrane region" description="Helical" evidence="12">
    <location>
        <begin position="77"/>
        <end position="97"/>
    </location>
</feature>
<gene>
    <name evidence="13" type="ORF">KUTeg_011036</name>
</gene>
<keyword evidence="5 12" id="KW-0812">Transmembrane</keyword>
<keyword evidence="7" id="KW-0915">Sodium</keyword>
<evidence type="ECO:0000256" key="8">
    <source>
        <dbReference type="ARBA" id="ARBA00023065"/>
    </source>
</evidence>
<keyword evidence="3" id="KW-0813">Transport</keyword>
<evidence type="ECO:0000256" key="1">
    <source>
        <dbReference type="ARBA" id="ARBA00004651"/>
    </source>
</evidence>
<keyword evidence="6 12" id="KW-1133">Transmembrane helix</keyword>
<evidence type="ECO:0008006" key="15">
    <source>
        <dbReference type="Google" id="ProtNLM"/>
    </source>
</evidence>